<evidence type="ECO:0000256" key="9">
    <source>
        <dbReference type="ARBA" id="ARBA00022989"/>
    </source>
</evidence>
<dbReference type="PROSITE" id="PS50920">
    <property type="entry name" value="SOLCAR"/>
    <property type="match status" value="3"/>
</dbReference>
<evidence type="ECO:0000256" key="12">
    <source>
        <dbReference type="ARBA" id="ARBA00024143"/>
    </source>
</evidence>
<name>A0AAD1XL98_EUPCR</name>
<feature type="transmembrane region" description="Helical" evidence="16">
    <location>
        <begin position="253"/>
        <end position="275"/>
    </location>
</feature>
<feature type="repeat" description="Solcar" evidence="14">
    <location>
        <begin position="194"/>
        <end position="281"/>
    </location>
</feature>
<accession>A0AAD1XL98</accession>
<evidence type="ECO:0000256" key="6">
    <source>
        <dbReference type="ARBA" id="ARBA00022692"/>
    </source>
</evidence>
<keyword evidence="10" id="KW-0496">Mitochondrion</keyword>
<evidence type="ECO:0000256" key="14">
    <source>
        <dbReference type="PROSITE-ProRule" id="PRU00282"/>
    </source>
</evidence>
<dbReference type="EMBL" id="CAMPGE010016119">
    <property type="protein sequence ID" value="CAI2374694.1"/>
    <property type="molecule type" value="Genomic_DNA"/>
</dbReference>
<dbReference type="AlphaFoldDB" id="A0AAD1XL98"/>
<proteinExistence type="inferred from homology"/>
<keyword evidence="11 14" id="KW-0472">Membrane</keyword>
<dbReference type="SUPFAM" id="SSF103506">
    <property type="entry name" value="Mitochondrial carrier"/>
    <property type="match status" value="1"/>
</dbReference>
<organism evidence="17 18">
    <name type="scientific">Euplotes crassus</name>
    <dbReference type="NCBI Taxonomy" id="5936"/>
    <lineage>
        <taxon>Eukaryota</taxon>
        <taxon>Sar</taxon>
        <taxon>Alveolata</taxon>
        <taxon>Ciliophora</taxon>
        <taxon>Intramacronucleata</taxon>
        <taxon>Spirotrichea</taxon>
        <taxon>Hypotrichia</taxon>
        <taxon>Euplotida</taxon>
        <taxon>Euplotidae</taxon>
        <taxon>Moneuplotes</taxon>
    </lineage>
</organism>
<comment type="subunit">
    <text evidence="3 16">Monomer.</text>
</comment>
<dbReference type="GO" id="GO:0005471">
    <property type="term" value="F:ATP:ADP antiporter activity"/>
    <property type="evidence" value="ECO:0007669"/>
    <property type="project" value="UniProtKB-UniRule"/>
</dbReference>
<feature type="transmembrane region" description="Helical" evidence="16">
    <location>
        <begin position="163"/>
        <end position="184"/>
    </location>
</feature>
<comment type="function">
    <text evidence="13">ADP:ATP antiporter that mediates import of ADP into the mitochondrial matrix for ATP synthesis, and export of ATP out to fuel the cell. Cycles between the cytoplasmic-open state (c-state) and the matrix-open state (m-state): operates by the alternating access mechanism with a single substrate-binding site intermittently exposed to either the cytosolic (c-state) or matrix (m-state) side of the inner mitochondrial membrane.</text>
</comment>
<dbReference type="InterPro" id="IPR018108">
    <property type="entry name" value="MCP_transmembrane"/>
</dbReference>
<evidence type="ECO:0000313" key="17">
    <source>
        <dbReference type="EMBL" id="CAI2374694.1"/>
    </source>
</evidence>
<comment type="subcellular location">
    <subcellularLocation>
        <location evidence="16">Membrane</location>
        <topology evidence="16">Multi-pass membrane protein</topology>
    </subcellularLocation>
    <subcellularLocation>
        <location evidence="1">Mitochondrion inner membrane</location>
        <topology evidence="1">Multi-pass membrane protein</topology>
    </subcellularLocation>
</comment>
<comment type="catalytic activity">
    <reaction evidence="12">
        <text>ADP(in) + ATP(out) = ADP(out) + ATP(in)</text>
        <dbReference type="Rhea" id="RHEA:34999"/>
        <dbReference type="ChEBI" id="CHEBI:30616"/>
        <dbReference type="ChEBI" id="CHEBI:456216"/>
    </reaction>
    <physiologicalReaction direction="left-to-right" evidence="12">
        <dbReference type="Rhea" id="RHEA:35000"/>
    </physiologicalReaction>
</comment>
<sequence>MVALTSTVLSKSISTLNHAPISRAVLLLQCQNSSTQIKPENRYNGFNVFSRIYKEQGLLSFWRGNLPACLKTIPVFVLHRWFSVPLKNLFGLKDPNKAGMKKFLANLTAGGLAGTISLMISYPIEFCRVRMAMDVGATPKERMFNSYSHIWSKISNSEGLKGFYKGLPVSIIGIFAYRGLYFGLFDTFKTLVSQNFFMMWLFAQGTTMSAMILTYPLNTVKGRMMMQSGRKNPQYKNSFDSIKTIARKEGIRGFYGGLGVSLITSTGATIALMIYSSFDKK</sequence>
<evidence type="ECO:0000256" key="4">
    <source>
        <dbReference type="ARBA" id="ARBA00022448"/>
    </source>
</evidence>
<keyword evidence="5" id="KW-0050">Antiport</keyword>
<dbReference type="PANTHER" id="PTHR45635">
    <property type="entry name" value="ADP,ATP CARRIER PROTEIN 1-RELATED-RELATED"/>
    <property type="match status" value="1"/>
</dbReference>
<comment type="caution">
    <text evidence="17">The sequence shown here is derived from an EMBL/GenBank/DDBJ whole genome shotgun (WGS) entry which is preliminary data.</text>
</comment>
<keyword evidence="8" id="KW-0999">Mitochondrion inner membrane</keyword>
<evidence type="ECO:0000256" key="13">
    <source>
        <dbReference type="ARBA" id="ARBA00045250"/>
    </source>
</evidence>
<keyword evidence="9 16" id="KW-1133">Transmembrane helix</keyword>
<evidence type="ECO:0000256" key="2">
    <source>
        <dbReference type="ARBA" id="ARBA00006375"/>
    </source>
</evidence>
<protein>
    <recommendedName>
        <fullName evidence="16">ADP/ATP translocase</fullName>
    </recommendedName>
    <alternativeName>
        <fullName evidence="16">ADP,ATP carrier protein</fullName>
    </alternativeName>
</protein>
<dbReference type="Proteomes" id="UP001295684">
    <property type="component" value="Unassembled WGS sequence"/>
</dbReference>
<keyword evidence="7" id="KW-0677">Repeat</keyword>
<keyword evidence="4 15" id="KW-0813">Transport</keyword>
<dbReference type="InterPro" id="IPR002113">
    <property type="entry name" value="ADT_euk_type"/>
</dbReference>
<feature type="transmembrane region" description="Helical" evidence="16">
    <location>
        <begin position="196"/>
        <end position="217"/>
    </location>
</feature>
<evidence type="ECO:0000256" key="5">
    <source>
        <dbReference type="ARBA" id="ARBA00022449"/>
    </source>
</evidence>
<evidence type="ECO:0000256" key="3">
    <source>
        <dbReference type="ARBA" id="ARBA00011245"/>
    </source>
</evidence>
<evidence type="ECO:0000256" key="11">
    <source>
        <dbReference type="ARBA" id="ARBA00023136"/>
    </source>
</evidence>
<evidence type="ECO:0000313" key="18">
    <source>
        <dbReference type="Proteomes" id="UP001295684"/>
    </source>
</evidence>
<dbReference type="PANTHER" id="PTHR45635:SF14">
    <property type="entry name" value="ADP_ATP TRANSLOCASE"/>
    <property type="match status" value="1"/>
</dbReference>
<evidence type="ECO:0000256" key="7">
    <source>
        <dbReference type="ARBA" id="ARBA00022737"/>
    </source>
</evidence>
<dbReference type="PRINTS" id="PR00926">
    <property type="entry name" value="MITOCARRIER"/>
</dbReference>
<evidence type="ECO:0000256" key="10">
    <source>
        <dbReference type="ARBA" id="ARBA00023128"/>
    </source>
</evidence>
<dbReference type="PRINTS" id="PR00927">
    <property type="entry name" value="ADPTRNSLCASE"/>
</dbReference>
<gene>
    <name evidence="17" type="ORF">ECRASSUSDP1_LOCUS16051</name>
</gene>
<comment type="function">
    <text evidence="16">Catalyzes the exchange of ADP and ATP across the membrane.</text>
</comment>
<comment type="similarity">
    <text evidence="2 15">Belongs to the mitochondrial carrier (TC 2.A.29) family.</text>
</comment>
<comment type="caution">
    <text evidence="16">Lacks conserved residue(s) required for the propagation of feature annotation.</text>
</comment>
<feature type="repeat" description="Solcar" evidence="14">
    <location>
        <begin position="101"/>
        <end position="191"/>
    </location>
</feature>
<feature type="transmembrane region" description="Helical" evidence="16">
    <location>
        <begin position="103"/>
        <end position="124"/>
    </location>
</feature>
<reference evidence="17" key="1">
    <citation type="submission" date="2023-07" db="EMBL/GenBank/DDBJ databases">
        <authorList>
            <consortium name="AG Swart"/>
            <person name="Singh M."/>
            <person name="Singh A."/>
            <person name="Seah K."/>
            <person name="Emmerich C."/>
        </authorList>
    </citation>
    <scope>NUCLEOTIDE SEQUENCE</scope>
    <source>
        <strain evidence="17">DP1</strain>
    </source>
</reference>
<evidence type="ECO:0000256" key="1">
    <source>
        <dbReference type="ARBA" id="ARBA00004448"/>
    </source>
</evidence>
<dbReference type="GO" id="GO:1990544">
    <property type="term" value="P:mitochondrial ATP transmembrane transport"/>
    <property type="evidence" value="ECO:0007669"/>
    <property type="project" value="InterPro"/>
</dbReference>
<dbReference type="GO" id="GO:0140021">
    <property type="term" value="P:mitochondrial ADP transmembrane transport"/>
    <property type="evidence" value="ECO:0007669"/>
    <property type="project" value="InterPro"/>
</dbReference>
<keyword evidence="18" id="KW-1185">Reference proteome</keyword>
<evidence type="ECO:0000256" key="16">
    <source>
        <dbReference type="RuleBase" id="RU368008"/>
    </source>
</evidence>
<dbReference type="Gene3D" id="1.50.40.10">
    <property type="entry name" value="Mitochondrial carrier domain"/>
    <property type="match status" value="1"/>
</dbReference>
<dbReference type="GO" id="GO:0005743">
    <property type="term" value="C:mitochondrial inner membrane"/>
    <property type="evidence" value="ECO:0007669"/>
    <property type="project" value="UniProtKB-SubCell"/>
</dbReference>
<feature type="repeat" description="Solcar" evidence="14">
    <location>
        <begin position="1"/>
        <end position="89"/>
    </location>
</feature>
<dbReference type="Pfam" id="PF00153">
    <property type="entry name" value="Mito_carr"/>
    <property type="match status" value="3"/>
</dbReference>
<evidence type="ECO:0000256" key="8">
    <source>
        <dbReference type="ARBA" id="ARBA00022792"/>
    </source>
</evidence>
<evidence type="ECO:0000256" key="15">
    <source>
        <dbReference type="RuleBase" id="RU000488"/>
    </source>
</evidence>
<dbReference type="InterPro" id="IPR002067">
    <property type="entry name" value="MCP"/>
</dbReference>
<keyword evidence="6 14" id="KW-0812">Transmembrane</keyword>
<dbReference type="InterPro" id="IPR023395">
    <property type="entry name" value="MCP_dom_sf"/>
</dbReference>